<dbReference type="OrthoDB" id="6837at2157"/>
<dbReference type="Gene3D" id="2.102.10.10">
    <property type="entry name" value="Rieske [2Fe-2S] iron-sulphur domain"/>
    <property type="match status" value="1"/>
</dbReference>
<keyword evidence="6" id="KW-0560">Oxidoreductase</keyword>
<dbReference type="RefSeq" id="WP_009069984.1">
    <property type="nucleotide sequence ID" value="NZ_JH597761.1"/>
</dbReference>
<dbReference type="GO" id="GO:0051213">
    <property type="term" value="F:dioxygenase activity"/>
    <property type="evidence" value="ECO:0007669"/>
    <property type="project" value="UniProtKB-KW"/>
</dbReference>
<dbReference type="STRING" id="671065.MetMK1DRAFT_00003260"/>
<evidence type="ECO:0000256" key="2">
    <source>
        <dbReference type="ARBA" id="ARBA00022723"/>
    </source>
</evidence>
<evidence type="ECO:0000259" key="5">
    <source>
        <dbReference type="PROSITE" id="PS51296"/>
    </source>
</evidence>
<sequence>MVWKRTISSKTLERAMYASVKVEDKVILIAKVGDKFYGIDAVCSHAKCILGILDQDSLTVKCKCHDAVFDLRTGNMLEPPYVAKDAPKEKLGLKTYQVRDNNGWIEVDV</sequence>
<dbReference type="AlphaFoldDB" id="H2C4F9"/>
<dbReference type="GO" id="GO:0046872">
    <property type="term" value="F:metal ion binding"/>
    <property type="evidence" value="ECO:0007669"/>
    <property type="project" value="UniProtKB-KW"/>
</dbReference>
<dbReference type="InterPro" id="IPR053457">
    <property type="entry name" value="SDX-like"/>
</dbReference>
<evidence type="ECO:0000256" key="3">
    <source>
        <dbReference type="ARBA" id="ARBA00023004"/>
    </source>
</evidence>
<organism evidence="6 7">
    <name type="scientific">Metallosphaera yellowstonensis MK1</name>
    <dbReference type="NCBI Taxonomy" id="671065"/>
    <lineage>
        <taxon>Archaea</taxon>
        <taxon>Thermoproteota</taxon>
        <taxon>Thermoprotei</taxon>
        <taxon>Sulfolobales</taxon>
        <taxon>Sulfolobaceae</taxon>
        <taxon>Metallosphaera</taxon>
    </lineage>
</organism>
<dbReference type="SUPFAM" id="SSF50022">
    <property type="entry name" value="ISP domain"/>
    <property type="match status" value="1"/>
</dbReference>
<dbReference type="EMBL" id="JH597761">
    <property type="protein sequence ID" value="EHP69824.1"/>
    <property type="molecule type" value="Genomic_DNA"/>
</dbReference>
<dbReference type="PANTHER" id="PTHR21496:SF24">
    <property type="entry name" value="SULREDOXIN-RELATED"/>
    <property type="match status" value="1"/>
</dbReference>
<dbReference type="PANTHER" id="PTHR21496">
    <property type="entry name" value="FERREDOXIN-RELATED"/>
    <property type="match status" value="1"/>
</dbReference>
<dbReference type="Pfam" id="PF00355">
    <property type="entry name" value="Rieske"/>
    <property type="match status" value="1"/>
</dbReference>
<reference evidence="6 7" key="1">
    <citation type="submission" date="2012-01" db="EMBL/GenBank/DDBJ databases">
        <title>Improved High-Quality Draft sequence of Metallosphaera yellowstonensis MK1.</title>
        <authorList>
            <consortium name="US DOE Joint Genome Institute"/>
            <person name="Lucas S."/>
            <person name="Han J."/>
            <person name="Cheng J.-F."/>
            <person name="Goodwin L."/>
            <person name="Pitluck S."/>
            <person name="Peters L."/>
            <person name="Teshima H."/>
            <person name="Detter J.C."/>
            <person name="Han C."/>
            <person name="Tapia R."/>
            <person name="Land M."/>
            <person name="Hauser L."/>
            <person name="Kyrpides N."/>
            <person name="Kozubal M."/>
            <person name="Macur R.E."/>
            <person name="Jay Z."/>
            <person name="Inskeep W."/>
            <person name="Woyke T."/>
        </authorList>
    </citation>
    <scope>NUCLEOTIDE SEQUENCE [LARGE SCALE GENOMIC DNA]</scope>
    <source>
        <strain evidence="6 7">MK1</strain>
    </source>
</reference>
<keyword evidence="7" id="KW-1185">Reference proteome</keyword>
<evidence type="ECO:0000256" key="1">
    <source>
        <dbReference type="ARBA" id="ARBA00022714"/>
    </source>
</evidence>
<keyword evidence="6" id="KW-0223">Dioxygenase</keyword>
<dbReference type="PROSITE" id="PS51296">
    <property type="entry name" value="RIESKE"/>
    <property type="match status" value="1"/>
</dbReference>
<keyword evidence="2" id="KW-0479">Metal-binding</keyword>
<keyword evidence="3" id="KW-0408">Iron</keyword>
<dbReference type="eggNOG" id="arCOG02854">
    <property type="taxonomic scope" value="Archaea"/>
</dbReference>
<dbReference type="Proteomes" id="UP000003980">
    <property type="component" value="Unassembled WGS sequence"/>
</dbReference>
<dbReference type="GO" id="GO:0051537">
    <property type="term" value="F:2 iron, 2 sulfur cluster binding"/>
    <property type="evidence" value="ECO:0007669"/>
    <property type="project" value="UniProtKB-KW"/>
</dbReference>
<keyword evidence="1" id="KW-0001">2Fe-2S</keyword>
<evidence type="ECO:0000256" key="4">
    <source>
        <dbReference type="ARBA" id="ARBA00023014"/>
    </source>
</evidence>
<feature type="domain" description="Rieske" evidence="5">
    <location>
        <begin position="3"/>
        <end position="107"/>
    </location>
</feature>
<dbReference type="InterPro" id="IPR036922">
    <property type="entry name" value="Rieske_2Fe-2S_sf"/>
</dbReference>
<protein>
    <submittedName>
        <fullName evidence="6">Ferredoxin subunit of nitrite reductase and ring-hydroxylating dioxygenase</fullName>
    </submittedName>
</protein>
<accession>H2C4F9</accession>
<proteinExistence type="predicted"/>
<dbReference type="NCBIfam" id="NF041174">
    <property type="entry name" value="SDX_Thmprot"/>
    <property type="match status" value="1"/>
</dbReference>
<dbReference type="HOGENOM" id="CLU_055690_5_4_2"/>
<keyword evidence="4" id="KW-0411">Iron-sulfur</keyword>
<evidence type="ECO:0000313" key="6">
    <source>
        <dbReference type="EMBL" id="EHP69824.1"/>
    </source>
</evidence>
<gene>
    <name evidence="6" type="ORF">MetMK1DRAFT_00003260</name>
</gene>
<name>H2C4F9_9CREN</name>
<evidence type="ECO:0000313" key="7">
    <source>
        <dbReference type="Proteomes" id="UP000003980"/>
    </source>
</evidence>
<dbReference type="InterPro" id="IPR017941">
    <property type="entry name" value="Rieske_2Fe-2S"/>
</dbReference>